<accession>A0A2R6W6A8</accession>
<feature type="transmembrane region" description="Helical" evidence="1">
    <location>
        <begin position="20"/>
        <end position="39"/>
    </location>
</feature>
<dbReference type="AlphaFoldDB" id="A0A2R6W6A8"/>
<evidence type="ECO:0000313" key="3">
    <source>
        <dbReference type="Proteomes" id="UP000244005"/>
    </source>
</evidence>
<dbReference type="EMBL" id="KZ772947">
    <property type="protein sequence ID" value="PTQ29387.1"/>
    <property type="molecule type" value="Genomic_DNA"/>
</dbReference>
<keyword evidence="3" id="KW-1185">Reference proteome</keyword>
<dbReference type="Gramene" id="Mp3g18760.1">
    <property type="protein sequence ID" value="Mp3g18760.1.cds1"/>
    <property type="gene ID" value="Mp3g18760"/>
</dbReference>
<keyword evidence="1" id="KW-1133">Transmembrane helix</keyword>
<keyword evidence="1" id="KW-0812">Transmembrane</keyword>
<feature type="transmembrane region" description="Helical" evidence="1">
    <location>
        <begin position="45"/>
        <end position="69"/>
    </location>
</feature>
<sequence length="91" mass="11146">MSRVRSRINCRVQHRSRKQLLLLFPLMFPYVYLYIFILYIQSCVYRLVCFLTMTYGVVIFPYFFLWSNVDTSDLPIRRIICQFSPFYKYCA</sequence>
<reference evidence="3" key="1">
    <citation type="journal article" date="2017" name="Cell">
        <title>Insights into land plant evolution garnered from the Marchantia polymorpha genome.</title>
        <authorList>
            <person name="Bowman J.L."/>
            <person name="Kohchi T."/>
            <person name="Yamato K.T."/>
            <person name="Jenkins J."/>
            <person name="Shu S."/>
            <person name="Ishizaki K."/>
            <person name="Yamaoka S."/>
            <person name="Nishihama R."/>
            <person name="Nakamura Y."/>
            <person name="Berger F."/>
            <person name="Adam C."/>
            <person name="Aki S.S."/>
            <person name="Althoff F."/>
            <person name="Araki T."/>
            <person name="Arteaga-Vazquez M.A."/>
            <person name="Balasubrmanian S."/>
            <person name="Barry K."/>
            <person name="Bauer D."/>
            <person name="Boehm C.R."/>
            <person name="Briginshaw L."/>
            <person name="Caballero-Perez J."/>
            <person name="Catarino B."/>
            <person name="Chen F."/>
            <person name="Chiyoda S."/>
            <person name="Chovatia M."/>
            <person name="Davies K.M."/>
            <person name="Delmans M."/>
            <person name="Demura T."/>
            <person name="Dierschke T."/>
            <person name="Dolan L."/>
            <person name="Dorantes-Acosta A.E."/>
            <person name="Eklund D.M."/>
            <person name="Florent S.N."/>
            <person name="Flores-Sandoval E."/>
            <person name="Fujiyama A."/>
            <person name="Fukuzawa H."/>
            <person name="Galik B."/>
            <person name="Grimanelli D."/>
            <person name="Grimwood J."/>
            <person name="Grossniklaus U."/>
            <person name="Hamada T."/>
            <person name="Haseloff J."/>
            <person name="Hetherington A.J."/>
            <person name="Higo A."/>
            <person name="Hirakawa Y."/>
            <person name="Hundley H.N."/>
            <person name="Ikeda Y."/>
            <person name="Inoue K."/>
            <person name="Inoue S.I."/>
            <person name="Ishida S."/>
            <person name="Jia Q."/>
            <person name="Kakita M."/>
            <person name="Kanazawa T."/>
            <person name="Kawai Y."/>
            <person name="Kawashima T."/>
            <person name="Kennedy M."/>
            <person name="Kinose K."/>
            <person name="Kinoshita T."/>
            <person name="Kohara Y."/>
            <person name="Koide E."/>
            <person name="Komatsu K."/>
            <person name="Kopischke S."/>
            <person name="Kubo M."/>
            <person name="Kyozuka J."/>
            <person name="Lagercrantz U."/>
            <person name="Lin S.S."/>
            <person name="Lindquist E."/>
            <person name="Lipzen A.M."/>
            <person name="Lu C.W."/>
            <person name="De Luna E."/>
            <person name="Martienssen R.A."/>
            <person name="Minamino N."/>
            <person name="Mizutani M."/>
            <person name="Mizutani M."/>
            <person name="Mochizuki N."/>
            <person name="Monte I."/>
            <person name="Mosher R."/>
            <person name="Nagasaki H."/>
            <person name="Nakagami H."/>
            <person name="Naramoto S."/>
            <person name="Nishitani K."/>
            <person name="Ohtani M."/>
            <person name="Okamoto T."/>
            <person name="Okumura M."/>
            <person name="Phillips J."/>
            <person name="Pollak B."/>
            <person name="Reinders A."/>
            <person name="Rovekamp M."/>
            <person name="Sano R."/>
            <person name="Sawa S."/>
            <person name="Schmid M.W."/>
            <person name="Shirakawa M."/>
            <person name="Solano R."/>
            <person name="Spunde A."/>
            <person name="Suetsugu N."/>
            <person name="Sugano S."/>
            <person name="Sugiyama A."/>
            <person name="Sun R."/>
            <person name="Suzuki Y."/>
            <person name="Takenaka M."/>
            <person name="Takezawa D."/>
            <person name="Tomogane H."/>
            <person name="Tsuzuki M."/>
            <person name="Ueda T."/>
            <person name="Umeda M."/>
            <person name="Ward J.M."/>
            <person name="Watanabe Y."/>
            <person name="Yazaki K."/>
            <person name="Yokoyama R."/>
            <person name="Yoshitake Y."/>
            <person name="Yotsui I."/>
            <person name="Zachgo S."/>
            <person name="Schmutz J."/>
        </authorList>
    </citation>
    <scope>NUCLEOTIDE SEQUENCE [LARGE SCALE GENOMIC DNA]</scope>
    <source>
        <strain evidence="3">Tak-1</strain>
    </source>
</reference>
<evidence type="ECO:0000256" key="1">
    <source>
        <dbReference type="SAM" id="Phobius"/>
    </source>
</evidence>
<gene>
    <name evidence="2" type="ORF">MARPO_0142s0018</name>
</gene>
<dbReference type="Proteomes" id="UP000244005">
    <property type="component" value="Unassembled WGS sequence"/>
</dbReference>
<dbReference type="OrthoDB" id="1960106at2759"/>
<evidence type="ECO:0000313" key="2">
    <source>
        <dbReference type="EMBL" id="PTQ29387.1"/>
    </source>
</evidence>
<proteinExistence type="predicted"/>
<keyword evidence="1" id="KW-0472">Membrane</keyword>
<organism evidence="2 3">
    <name type="scientific">Marchantia polymorpha</name>
    <name type="common">Common liverwort</name>
    <name type="synonym">Marchantia aquatica</name>
    <dbReference type="NCBI Taxonomy" id="3197"/>
    <lineage>
        <taxon>Eukaryota</taxon>
        <taxon>Viridiplantae</taxon>
        <taxon>Streptophyta</taxon>
        <taxon>Embryophyta</taxon>
        <taxon>Marchantiophyta</taxon>
        <taxon>Marchantiopsida</taxon>
        <taxon>Marchantiidae</taxon>
        <taxon>Marchantiales</taxon>
        <taxon>Marchantiaceae</taxon>
        <taxon>Marchantia</taxon>
    </lineage>
</organism>
<name>A0A2R6W6A8_MARPO</name>
<protein>
    <submittedName>
        <fullName evidence="2">Uncharacterized protein</fullName>
    </submittedName>
</protein>